<keyword evidence="8" id="KW-1185">Reference proteome</keyword>
<evidence type="ECO:0000259" key="4">
    <source>
        <dbReference type="Pfam" id="PF12781"/>
    </source>
</evidence>
<protein>
    <submittedName>
        <fullName evidence="7">Uncharacterized protein</fullName>
    </submittedName>
</protein>
<dbReference type="Pfam" id="PF18198">
    <property type="entry name" value="AAA_lid_11"/>
    <property type="match status" value="1"/>
</dbReference>
<dbReference type="Gene3D" id="3.10.490.20">
    <property type="match status" value="1"/>
</dbReference>
<dbReference type="PANTHER" id="PTHR45703:SF22">
    <property type="entry name" value="DYNEIN CYTOPLASMIC 2 HEAVY CHAIN 1"/>
    <property type="match status" value="1"/>
</dbReference>
<dbReference type="Pfam" id="PF03028">
    <property type="entry name" value="Dynein_heavy"/>
    <property type="match status" value="1"/>
</dbReference>
<dbReference type="InterPro" id="IPR041228">
    <property type="entry name" value="Dynein_C"/>
</dbReference>
<feature type="domain" description="Dynein heavy chain ATP-binding dynein motor region" evidence="4">
    <location>
        <begin position="272"/>
        <end position="490"/>
    </location>
</feature>
<feature type="domain" description="Dynein heavy chain region D6 P-loop" evidence="2">
    <location>
        <begin position="731"/>
        <end position="839"/>
    </location>
</feature>
<evidence type="ECO:0000256" key="1">
    <source>
        <dbReference type="SAM" id="Coils"/>
    </source>
</evidence>
<evidence type="ECO:0000259" key="5">
    <source>
        <dbReference type="Pfam" id="PF18198"/>
    </source>
</evidence>
<dbReference type="InterPro" id="IPR027417">
    <property type="entry name" value="P-loop_NTPase"/>
</dbReference>
<feature type="domain" description="Dynein heavy chain C-terminal" evidence="6">
    <location>
        <begin position="1013"/>
        <end position="1304"/>
    </location>
</feature>
<evidence type="ECO:0000259" key="3">
    <source>
        <dbReference type="Pfam" id="PF12777"/>
    </source>
</evidence>
<evidence type="ECO:0000259" key="2">
    <source>
        <dbReference type="Pfam" id="PF03028"/>
    </source>
</evidence>
<accession>A0A811JW26</accession>
<dbReference type="Gene3D" id="6.10.140.1060">
    <property type="match status" value="1"/>
</dbReference>
<dbReference type="OrthoDB" id="5859446at2759"/>
<name>A0A811JW26_9BILA</name>
<evidence type="ECO:0000313" key="7">
    <source>
        <dbReference type="EMBL" id="CAD5207659.1"/>
    </source>
</evidence>
<dbReference type="GO" id="GO:0030286">
    <property type="term" value="C:dynein complex"/>
    <property type="evidence" value="ECO:0007669"/>
    <property type="project" value="InterPro"/>
</dbReference>
<dbReference type="InterPro" id="IPR035706">
    <property type="entry name" value="AAA_9"/>
</dbReference>
<dbReference type="InterPro" id="IPR024743">
    <property type="entry name" value="Dynein_HC_stalk"/>
</dbReference>
<feature type="coiled-coil region" evidence="1">
    <location>
        <begin position="440"/>
        <end position="512"/>
    </location>
</feature>
<sequence>MVLVENDEARKAVGSIKSESLSEIRSLRAPPDAIRDILQAVLLFMGILDNSWDSMRRFLAKNGVKDEIINFDARNVTPDIRKRVQKVVAEKRNSFDEKTAKRASVAAAPLAAWVMANIEYSAILEKIQPLENEKNALLKKFNQTEKQMKSLSGQLTSVDKQVESLKKEFEESMKEATQIKVDLDREQAAIQVAGQMVERLGGEFGRWQNQMQILEGELEFLDIHCALGAGFVTFLGVEPFDNREKVFNQWLDMCGLKAFDPVGLLTLEVDQQRWKTMGLAATKMAAENAAIIFNSTETALIIDSSGTVCKFLVKLHADKDCQVLKPNSGDFLTQVELGIRFGKVIIIEDADTVEPALINLLRKEFFSQGPRQVVQIGEKQIDVNEAFKLYVCSRNDQLNIPGYIRNAVVITNFSTTLAGLSSQILSLALNTERPDLEQQSVQLSSNAETLNIQLAEIEQTLLNELATSEGSLLENKQLLDSLNQSKESAEMAEQSLATLEKVRKEIDEQKQVYLPFSEKCSMLYFAFYDLYSTNHMYNFNVAVLLQLFASVFKKNRNASSEVQTKLDIIYQELVLDTFYFVSRALYKQDRLAFSLRFVKVVKPRLFDEKEWTFFCGNIVSEDDNSATSVPNWLPDEVQQRLSRLQSALPSLYSNLGIEDRHSWAEFMDNNTVELPRHVAQKLSDFQKVVVVAALKPEVATTAMTTFATSALQVASLNPSSDLGELVVTVTPSQPVLLILGTGADPSQEIRDVAEKRNIKLHQLAMGSRQQTEALELLRMAMEKGEWVYLNNVHLLPEFLLRIHTELHSKTPHDSFRLWLSAEPDNQFPPVPLQDALKVTYETPPGIKHNISGTLKQWIGTESGSGRLKFEIQTHFLLAWFHALLQERRTFIPQGWLKFYEFNLNDLRVARQVLDKMKHNNDYNWEAIRGFMEDAIYGGRIENQLDIGVLSAYLNKFMSSGRDKENLGNNLRLQTDANSFKDMLDFVINSVPEVDKPGLFGLPENTGSTYELERSRDTINILRSMQQQSRASNFDAFSSWTRKLRPVLAFWKRLHQQNDLLASEFNVADSGDPILDMLNTEFQFGITLVKKIHTTLSLIRKGLAGKLAPTAKTLEAAKNLLEQQTPVDWDLAWPGPEDCYQYMEKVCDKARKVRKLAGFKNGENLLTEPVDLDHFFRPTALLNALRQYSARKLNTGVDKLKFATSLSKISTSAPLMQVGQLKIQGALLGGSQLMAVNQNSPAIATAPNIYMAWIGMEENPPYRAEECAEVPLFVASNRSEFVCQIQIPCVQGQKEQWILAAVALFTRI</sequence>
<feature type="domain" description="Dynein heavy chain AAA lid" evidence="5">
    <location>
        <begin position="873"/>
        <end position="1004"/>
    </location>
</feature>
<dbReference type="Pfam" id="PF12777">
    <property type="entry name" value="MT"/>
    <property type="match status" value="1"/>
</dbReference>
<dbReference type="InterPro" id="IPR043160">
    <property type="entry name" value="Dynein_C_barrel"/>
</dbReference>
<dbReference type="GO" id="GO:0007018">
    <property type="term" value="P:microtubule-based movement"/>
    <property type="evidence" value="ECO:0007669"/>
    <property type="project" value="InterPro"/>
</dbReference>
<dbReference type="InterPro" id="IPR042219">
    <property type="entry name" value="AAA_lid_11_sf"/>
</dbReference>
<evidence type="ECO:0000259" key="6">
    <source>
        <dbReference type="Pfam" id="PF18199"/>
    </source>
</evidence>
<dbReference type="Gene3D" id="1.20.1270.280">
    <property type="match status" value="1"/>
</dbReference>
<organism evidence="7 8">
    <name type="scientific">Bursaphelenchus okinawaensis</name>
    <dbReference type="NCBI Taxonomy" id="465554"/>
    <lineage>
        <taxon>Eukaryota</taxon>
        <taxon>Metazoa</taxon>
        <taxon>Ecdysozoa</taxon>
        <taxon>Nematoda</taxon>
        <taxon>Chromadorea</taxon>
        <taxon>Rhabditida</taxon>
        <taxon>Tylenchina</taxon>
        <taxon>Tylenchomorpha</taxon>
        <taxon>Aphelenchoidea</taxon>
        <taxon>Aphelenchoididae</taxon>
        <taxon>Bursaphelenchus</taxon>
    </lineage>
</organism>
<dbReference type="Gene3D" id="1.10.8.720">
    <property type="entry name" value="Region D6 of dynein motor"/>
    <property type="match status" value="1"/>
</dbReference>
<dbReference type="GO" id="GO:0008569">
    <property type="term" value="F:minus-end-directed microtubule motor activity"/>
    <property type="evidence" value="ECO:0007669"/>
    <property type="project" value="InterPro"/>
</dbReference>
<dbReference type="InterPro" id="IPR026983">
    <property type="entry name" value="DHC"/>
</dbReference>
<dbReference type="Gene3D" id="3.40.50.300">
    <property type="entry name" value="P-loop containing nucleotide triphosphate hydrolases"/>
    <property type="match status" value="2"/>
</dbReference>
<reference evidence="7" key="1">
    <citation type="submission" date="2020-09" db="EMBL/GenBank/DDBJ databases">
        <authorList>
            <person name="Kikuchi T."/>
        </authorList>
    </citation>
    <scope>NUCLEOTIDE SEQUENCE</scope>
    <source>
        <strain evidence="7">SH1</strain>
    </source>
</reference>
<dbReference type="EMBL" id="CAJFCW020000001">
    <property type="protein sequence ID" value="CAG9086380.1"/>
    <property type="molecule type" value="Genomic_DNA"/>
</dbReference>
<dbReference type="Gene3D" id="1.10.8.1220">
    <property type="match status" value="1"/>
</dbReference>
<dbReference type="Proteomes" id="UP000614601">
    <property type="component" value="Unassembled WGS sequence"/>
</dbReference>
<dbReference type="Gene3D" id="1.20.920.20">
    <property type="match status" value="1"/>
</dbReference>
<dbReference type="Pfam" id="PF18199">
    <property type="entry name" value="Dynein_C"/>
    <property type="match status" value="1"/>
</dbReference>
<dbReference type="GO" id="GO:0045505">
    <property type="term" value="F:dynein intermediate chain binding"/>
    <property type="evidence" value="ECO:0007669"/>
    <property type="project" value="InterPro"/>
</dbReference>
<proteinExistence type="predicted"/>
<keyword evidence="1" id="KW-0175">Coiled coil</keyword>
<comment type="caution">
    <text evidence="7">The sequence shown here is derived from an EMBL/GenBank/DDBJ whole genome shotgun (WGS) entry which is preliminary data.</text>
</comment>
<dbReference type="InterPro" id="IPR004273">
    <property type="entry name" value="Dynein_heavy_D6_P-loop"/>
</dbReference>
<gene>
    <name evidence="7" type="ORF">BOKJ2_LOCUS2308</name>
</gene>
<dbReference type="Proteomes" id="UP000783686">
    <property type="component" value="Unassembled WGS sequence"/>
</dbReference>
<feature type="coiled-coil region" evidence="1">
    <location>
        <begin position="127"/>
        <end position="186"/>
    </location>
</feature>
<dbReference type="EMBL" id="CAJFDH010000001">
    <property type="protein sequence ID" value="CAD5207659.1"/>
    <property type="molecule type" value="Genomic_DNA"/>
</dbReference>
<dbReference type="Pfam" id="PF12781">
    <property type="entry name" value="AAA_9"/>
    <property type="match status" value="1"/>
</dbReference>
<dbReference type="PANTHER" id="PTHR45703">
    <property type="entry name" value="DYNEIN HEAVY CHAIN"/>
    <property type="match status" value="1"/>
</dbReference>
<dbReference type="InterPro" id="IPR041658">
    <property type="entry name" value="AAA_lid_11"/>
</dbReference>
<dbReference type="GO" id="GO:0051959">
    <property type="term" value="F:dynein light intermediate chain binding"/>
    <property type="evidence" value="ECO:0007669"/>
    <property type="project" value="InterPro"/>
</dbReference>
<evidence type="ECO:0000313" key="8">
    <source>
        <dbReference type="Proteomes" id="UP000614601"/>
    </source>
</evidence>
<feature type="domain" description="Dynein heavy chain coiled coil stalk" evidence="3">
    <location>
        <begin position="9"/>
        <end position="245"/>
    </location>
</feature>